<dbReference type="InterPro" id="IPR036663">
    <property type="entry name" value="Fumarylacetoacetase_C_sf"/>
</dbReference>
<dbReference type="RefSeq" id="XP_014174711.1">
    <property type="nucleotide sequence ID" value="XM_014319236.1"/>
</dbReference>
<comment type="cofactor">
    <cofactor evidence="13">
        <name>Mg(2+)</name>
        <dbReference type="ChEBI" id="CHEBI:18420"/>
    </cofactor>
    <cofactor evidence="13">
        <name>Ca(2+)</name>
        <dbReference type="ChEBI" id="CHEBI:29108"/>
    </cofactor>
</comment>
<dbReference type="GO" id="GO:0006559">
    <property type="term" value="P:L-phenylalanine catabolic process"/>
    <property type="evidence" value="ECO:0007669"/>
    <property type="project" value="UniProtKB-UniRule"/>
</dbReference>
<feature type="binding site" evidence="12">
    <location>
        <position position="215"/>
    </location>
    <ligand>
        <name>Ca(2+)</name>
        <dbReference type="ChEBI" id="CHEBI:29108"/>
    </ligand>
</feature>
<evidence type="ECO:0000256" key="3">
    <source>
        <dbReference type="ARBA" id="ARBA00012094"/>
    </source>
</evidence>
<gene>
    <name evidence="16" type="ORF">CMQ_3298</name>
</gene>
<dbReference type="SUPFAM" id="SSF56529">
    <property type="entry name" value="FAH"/>
    <property type="match status" value="1"/>
</dbReference>
<feature type="active site" description="Proton acceptor" evidence="10">
    <location>
        <position position="141"/>
    </location>
</feature>
<sequence>MESWVEIDPKSDFSLATLPFGIVHTPADRSPHAAVAVGSQVLDLKVLSAQPGFFDIFPALHDHPDVFSQPTLNAFAALGRPVHREVRAALQGLLQAGSATTHPAFLRDNSELRAAALFSLFKTHIPMAIGDYTDFYAGVHHARAAGSLFRGADKALMPNYGCLPVAYHGRASSVVVSRTGVQRPWGQILEEPASGVEKTPVPTTAPTRRLDYELELGCLISVPNELGSQVSVESAEEHIFGYVLLNDWSARDIQSWEYVPLGPFNGKNFLTTISPWVVLADALEPFRVPAVSPSEPLQPYLVQSDGATVFDIGLSVDLTTPDGDSTTLTRVSSRNLQWSFPQMIAHHTLGGCPLRTGDLLGSGTISGPKGGSESGCLLEMSQGGKEEVMLYGMDMRTYLKDGDTVTLRGSASHGETSGNGRVGFGECIGRIFSARAPK</sequence>
<dbReference type="STRING" id="655863.F0X9S7"/>
<evidence type="ECO:0000313" key="17">
    <source>
        <dbReference type="Proteomes" id="UP000007796"/>
    </source>
</evidence>
<comment type="similarity">
    <text evidence="2 13">Belongs to the FAH family.</text>
</comment>
<feature type="binding site" evidence="11">
    <location>
        <position position="150"/>
    </location>
    <ligand>
        <name>substrate</name>
    </ligand>
</feature>
<evidence type="ECO:0000259" key="15">
    <source>
        <dbReference type="Pfam" id="PF09298"/>
    </source>
</evidence>
<organism evidence="17">
    <name type="scientific">Grosmannia clavigera (strain kw1407 / UAMH 11150)</name>
    <name type="common">Blue stain fungus</name>
    <name type="synonym">Graphiocladiella clavigera</name>
    <dbReference type="NCBI Taxonomy" id="655863"/>
    <lineage>
        <taxon>Eukaryota</taxon>
        <taxon>Fungi</taxon>
        <taxon>Dikarya</taxon>
        <taxon>Ascomycota</taxon>
        <taxon>Pezizomycotina</taxon>
        <taxon>Sordariomycetes</taxon>
        <taxon>Sordariomycetidae</taxon>
        <taxon>Ophiostomatales</taxon>
        <taxon>Ophiostomataceae</taxon>
        <taxon>Leptographium</taxon>
    </lineage>
</organism>
<evidence type="ECO:0000256" key="10">
    <source>
        <dbReference type="PIRSR" id="PIRSR605959-1"/>
    </source>
</evidence>
<dbReference type="UniPathway" id="UPA00139">
    <property type="reaction ID" value="UER00341"/>
</dbReference>
<evidence type="ECO:0000256" key="5">
    <source>
        <dbReference type="ARBA" id="ARBA00022801"/>
    </source>
</evidence>
<dbReference type="InterPro" id="IPR005959">
    <property type="entry name" value="Fumarylacetoacetase"/>
</dbReference>
<feature type="binding site" evidence="12">
    <location>
        <position position="271"/>
    </location>
    <ligand>
        <name>Mg(2+)</name>
        <dbReference type="ChEBI" id="CHEBI:18420"/>
    </ligand>
</feature>
<dbReference type="InParanoid" id="F0X9S7"/>
<evidence type="ECO:0000256" key="6">
    <source>
        <dbReference type="ARBA" id="ARBA00022837"/>
    </source>
</evidence>
<feature type="binding site" evidence="12">
    <location>
        <position position="134"/>
    </location>
    <ligand>
        <name>Ca(2+)</name>
        <dbReference type="ChEBI" id="CHEBI:29108"/>
    </ligand>
</feature>
<dbReference type="GO" id="GO:0046872">
    <property type="term" value="F:metal ion binding"/>
    <property type="evidence" value="ECO:0007669"/>
    <property type="project" value="UniProtKB-UniRule"/>
</dbReference>
<evidence type="ECO:0000256" key="7">
    <source>
        <dbReference type="ARBA" id="ARBA00022842"/>
    </source>
</evidence>
<dbReference type="InterPro" id="IPR036462">
    <property type="entry name" value="Fumarylacetoacetase_N_sf"/>
</dbReference>
<feature type="binding site" evidence="12">
    <location>
        <position position="213"/>
    </location>
    <ligand>
        <name>Ca(2+)</name>
        <dbReference type="ChEBI" id="CHEBI:29108"/>
    </ligand>
</feature>
<comment type="catalytic activity">
    <reaction evidence="13">
        <text>4-fumarylacetoacetate + H2O = acetoacetate + fumarate + H(+)</text>
        <dbReference type="Rhea" id="RHEA:10244"/>
        <dbReference type="ChEBI" id="CHEBI:13705"/>
        <dbReference type="ChEBI" id="CHEBI:15377"/>
        <dbReference type="ChEBI" id="CHEBI:15378"/>
        <dbReference type="ChEBI" id="CHEBI:18034"/>
        <dbReference type="ChEBI" id="CHEBI:29806"/>
        <dbReference type="EC" id="3.7.1.2"/>
    </reaction>
</comment>
<feature type="binding site" evidence="12">
    <location>
        <position position="267"/>
    </location>
    <ligand>
        <name>Mg(2+)</name>
        <dbReference type="ChEBI" id="CHEBI:18420"/>
    </ligand>
</feature>
<evidence type="ECO:0000256" key="2">
    <source>
        <dbReference type="ARBA" id="ARBA00010211"/>
    </source>
</evidence>
<dbReference type="InterPro" id="IPR015377">
    <property type="entry name" value="Fumarylacetoacetase_N"/>
</dbReference>
<feature type="binding site" evidence="11">
    <location>
        <position position="258"/>
    </location>
    <ligand>
        <name>substrate</name>
    </ligand>
</feature>
<dbReference type="Pfam" id="PF09298">
    <property type="entry name" value="FAA_hydrolase_N"/>
    <property type="match status" value="1"/>
</dbReference>
<dbReference type="SUPFAM" id="SSF63433">
    <property type="entry name" value="Fumarylacetoacetate hydrolase, FAH, N-terminal domain"/>
    <property type="match status" value="1"/>
</dbReference>
<dbReference type="EC" id="3.7.1.2" evidence="3 13"/>
<dbReference type="PANTHER" id="PTHR43069:SF2">
    <property type="entry name" value="FUMARYLACETOACETASE"/>
    <property type="match status" value="1"/>
</dbReference>
<dbReference type="GO" id="GO:1902000">
    <property type="term" value="P:homogentisate catabolic process"/>
    <property type="evidence" value="ECO:0007669"/>
    <property type="project" value="TreeGrafter"/>
</dbReference>
<keyword evidence="17" id="KW-1185">Reference proteome</keyword>
<feature type="binding site" evidence="12">
    <location>
        <position position="247"/>
    </location>
    <ligand>
        <name>Mg(2+)</name>
        <dbReference type="ChEBI" id="CHEBI:18420"/>
    </ligand>
</feature>
<feature type="domain" description="Fumarylacetoacetase-like C-terminal" evidence="14">
    <location>
        <begin position="133"/>
        <end position="409"/>
    </location>
</feature>
<evidence type="ECO:0000256" key="9">
    <source>
        <dbReference type="ARBA" id="ARBA00023232"/>
    </source>
</evidence>
<dbReference type="EMBL" id="GL629735">
    <property type="protein sequence ID" value="EFX05229.1"/>
    <property type="molecule type" value="Genomic_DNA"/>
</dbReference>
<dbReference type="eggNOG" id="KOG2843">
    <property type="taxonomic scope" value="Eukaryota"/>
</dbReference>
<comment type="pathway">
    <text evidence="1 13">Amino-acid degradation; L-phenylalanine degradation; acetoacetate and fumarate from L-phenylalanine: step 6/6.</text>
</comment>
<dbReference type="GO" id="GO:0006572">
    <property type="term" value="P:L-tyrosine catabolic process"/>
    <property type="evidence" value="ECO:0007669"/>
    <property type="project" value="UniProtKB-UniRule"/>
</dbReference>
<dbReference type="OrthoDB" id="9971669at2759"/>
<dbReference type="Gene3D" id="3.90.850.10">
    <property type="entry name" value="Fumarylacetoacetase-like, C-terminal domain"/>
    <property type="match status" value="1"/>
</dbReference>
<dbReference type="Gene3D" id="2.30.30.230">
    <property type="entry name" value="Fumarylacetoacetase, N-terminal domain"/>
    <property type="match status" value="1"/>
</dbReference>
<evidence type="ECO:0000256" key="11">
    <source>
        <dbReference type="PIRSR" id="PIRSR605959-2"/>
    </source>
</evidence>
<dbReference type="HOGENOM" id="CLU_026207_2_0_1"/>
<feature type="domain" description="Fumarylacetoacetase N-terminal" evidence="15">
    <location>
        <begin position="17"/>
        <end position="122"/>
    </location>
</feature>
<feature type="binding site" evidence="11">
    <location>
        <position position="254"/>
    </location>
    <ligand>
        <name>substrate</name>
    </ligand>
</feature>
<dbReference type="NCBIfam" id="TIGR01266">
    <property type="entry name" value="fum_ac_acetase"/>
    <property type="match status" value="1"/>
</dbReference>
<evidence type="ECO:0000256" key="1">
    <source>
        <dbReference type="ARBA" id="ARBA00004782"/>
    </source>
</evidence>
<dbReference type="GeneID" id="25976382"/>
<proteinExistence type="inferred from homology"/>
<keyword evidence="4 12" id="KW-0479">Metal-binding</keyword>
<dbReference type="Pfam" id="PF01557">
    <property type="entry name" value="FAA_hydrolase"/>
    <property type="match status" value="1"/>
</dbReference>
<evidence type="ECO:0000259" key="14">
    <source>
        <dbReference type="Pfam" id="PF01557"/>
    </source>
</evidence>
<dbReference type="AlphaFoldDB" id="F0X9S7"/>
<evidence type="ECO:0000256" key="13">
    <source>
        <dbReference type="RuleBase" id="RU366008"/>
    </source>
</evidence>
<keyword evidence="5 13" id="KW-0378">Hydrolase</keyword>
<evidence type="ECO:0000256" key="8">
    <source>
        <dbReference type="ARBA" id="ARBA00022878"/>
    </source>
</evidence>
<accession>F0X9S7</accession>
<evidence type="ECO:0000256" key="4">
    <source>
        <dbReference type="ARBA" id="ARBA00022723"/>
    </source>
</evidence>
<keyword evidence="7 12" id="KW-0460">Magnesium</keyword>
<feature type="binding site" evidence="11">
    <location>
        <position position="136"/>
    </location>
    <ligand>
        <name>substrate</name>
    </ligand>
</feature>
<evidence type="ECO:0000256" key="12">
    <source>
        <dbReference type="PIRSR" id="PIRSR605959-3"/>
    </source>
</evidence>
<protein>
    <recommendedName>
        <fullName evidence="3 13">Fumarylacetoacetase</fullName>
        <ecNumber evidence="3 13">3.7.1.2</ecNumber>
    </recommendedName>
    <alternativeName>
        <fullName evidence="13">Fumarylacetoacetate hydrolase</fullName>
    </alternativeName>
</protein>
<dbReference type="InterPro" id="IPR011234">
    <property type="entry name" value="Fumarylacetoacetase-like_C"/>
</dbReference>
<keyword evidence="6 12" id="KW-0106">Calcium</keyword>
<keyword evidence="9 13" id="KW-0585">Phenylalanine catabolism</keyword>
<reference evidence="16 17" key="1">
    <citation type="journal article" date="2011" name="Proc. Natl. Acad. Sci. U.S.A.">
        <title>Genome and transcriptome analyses of the mountain pine beetle-fungal symbiont Grosmannia clavigera, a lodgepole pine pathogen.</title>
        <authorList>
            <person name="DiGuistini S."/>
            <person name="Wang Y."/>
            <person name="Liao N.Y."/>
            <person name="Taylor G."/>
            <person name="Tanguay P."/>
            <person name="Feau N."/>
            <person name="Henrissat B."/>
            <person name="Chan S.K."/>
            <person name="Hesse-Orce U."/>
            <person name="Alamouti S.M."/>
            <person name="Tsui C.K.M."/>
            <person name="Docking R.T."/>
            <person name="Levasseur A."/>
            <person name="Haridas S."/>
            <person name="Robertson G."/>
            <person name="Birol I."/>
            <person name="Holt R.A."/>
            <person name="Marra M.A."/>
            <person name="Hamelin R.C."/>
            <person name="Hirst M."/>
            <person name="Jones S.J.M."/>
            <person name="Bohlmann J."/>
            <person name="Breuil C."/>
        </authorList>
    </citation>
    <scope>NUCLEOTIDE SEQUENCE [LARGE SCALE GENOMIC DNA]</scope>
    <source>
        <strain evidence="17">kw1407 / UAMH 11150</strain>
    </source>
</reference>
<dbReference type="GO" id="GO:0004334">
    <property type="term" value="F:fumarylacetoacetase activity"/>
    <property type="evidence" value="ECO:0007669"/>
    <property type="project" value="UniProtKB-UniRule"/>
</dbReference>
<feature type="binding site" evidence="12">
    <location>
        <position position="247"/>
    </location>
    <ligand>
        <name>Ca(2+)</name>
        <dbReference type="ChEBI" id="CHEBI:29108"/>
    </ligand>
</feature>
<name>F0X9S7_GROCL</name>
<keyword evidence="8 13" id="KW-0828">Tyrosine catabolism</keyword>
<dbReference type="PANTHER" id="PTHR43069">
    <property type="entry name" value="FUMARYLACETOACETASE"/>
    <property type="match status" value="1"/>
</dbReference>
<dbReference type="Proteomes" id="UP000007796">
    <property type="component" value="Unassembled WGS sequence"/>
</dbReference>
<evidence type="ECO:0000313" key="16">
    <source>
        <dbReference type="EMBL" id="EFX05229.1"/>
    </source>
</evidence>
<feature type="binding site" evidence="11">
    <location>
        <position position="364"/>
    </location>
    <ligand>
        <name>substrate</name>
    </ligand>
</feature>